<name>A0A9P6TUC7_9FUNG</name>
<reference evidence="2" key="1">
    <citation type="journal article" date="2020" name="Fungal Divers.">
        <title>Resolving the Mortierellaceae phylogeny through synthesis of multi-gene phylogenetics and phylogenomics.</title>
        <authorList>
            <person name="Vandepol N."/>
            <person name="Liber J."/>
            <person name="Desiro A."/>
            <person name="Na H."/>
            <person name="Kennedy M."/>
            <person name="Barry K."/>
            <person name="Grigoriev I.V."/>
            <person name="Miller A.N."/>
            <person name="O'Donnell K."/>
            <person name="Stajich J.E."/>
            <person name="Bonito G."/>
        </authorList>
    </citation>
    <scope>NUCLEOTIDE SEQUENCE</scope>
    <source>
        <strain evidence="2">KOD948</strain>
    </source>
</reference>
<dbReference type="EMBL" id="JAAAJA010001674">
    <property type="protein sequence ID" value="KAG0247025.1"/>
    <property type="molecule type" value="Genomic_DNA"/>
</dbReference>
<dbReference type="Proteomes" id="UP000726737">
    <property type="component" value="Unassembled WGS sequence"/>
</dbReference>
<evidence type="ECO:0000313" key="3">
    <source>
        <dbReference type="Proteomes" id="UP000726737"/>
    </source>
</evidence>
<proteinExistence type="predicted"/>
<feature type="region of interest" description="Disordered" evidence="1">
    <location>
        <begin position="1"/>
        <end position="70"/>
    </location>
</feature>
<accession>A0A9P6TUC7</accession>
<comment type="caution">
    <text evidence="2">The sequence shown here is derived from an EMBL/GenBank/DDBJ whole genome shotgun (WGS) entry which is preliminary data.</text>
</comment>
<evidence type="ECO:0000313" key="2">
    <source>
        <dbReference type="EMBL" id="KAG0247025.1"/>
    </source>
</evidence>
<keyword evidence="3" id="KW-1185">Reference proteome</keyword>
<gene>
    <name evidence="2" type="ORF">BG011_002201</name>
</gene>
<evidence type="ECO:0000256" key="1">
    <source>
        <dbReference type="SAM" id="MobiDB-lite"/>
    </source>
</evidence>
<organism evidence="2 3">
    <name type="scientific">Mortierella polycephala</name>
    <dbReference type="NCBI Taxonomy" id="41804"/>
    <lineage>
        <taxon>Eukaryota</taxon>
        <taxon>Fungi</taxon>
        <taxon>Fungi incertae sedis</taxon>
        <taxon>Mucoromycota</taxon>
        <taxon>Mortierellomycotina</taxon>
        <taxon>Mortierellomycetes</taxon>
        <taxon>Mortierellales</taxon>
        <taxon>Mortierellaceae</taxon>
        <taxon>Mortierella</taxon>
    </lineage>
</organism>
<dbReference type="AlphaFoldDB" id="A0A9P6TUC7"/>
<sequence length="175" mass="19445">MSSQQFPSEVHDVSDHSSVLGSPERGSSPFPSQAPGAGDGSFYDLTRPPTVEDTPVSRIPPPTIPEGGVSALAAPDPFCNANGLDSAFWKTVATQLRDQLMHIEEQAMAIFPRMVDQRLSAGEREFYQRQWQALRDQATEVRADLMRFHGEPHLEQFGALIRAYWQLMNAGYGRK</sequence>
<protein>
    <submittedName>
        <fullName evidence="2">Uncharacterized protein</fullName>
    </submittedName>
</protein>